<dbReference type="PANTHER" id="PTHR11373:SF4">
    <property type="entry name" value="DEOXYNUCLEOSIDE TRIPHOSPHATE TRIPHOSPHOHYDROLASE SAMHD1"/>
    <property type="match status" value="1"/>
</dbReference>
<evidence type="ECO:0000313" key="2">
    <source>
        <dbReference type="EMBL" id="OGF81165.1"/>
    </source>
</evidence>
<reference evidence="2 3" key="1">
    <citation type="journal article" date="2016" name="Nat. Commun.">
        <title>Thousands of microbial genomes shed light on interconnected biogeochemical processes in an aquifer system.</title>
        <authorList>
            <person name="Anantharaman K."/>
            <person name="Brown C.T."/>
            <person name="Hug L.A."/>
            <person name="Sharon I."/>
            <person name="Castelle C.J."/>
            <person name="Probst A.J."/>
            <person name="Thomas B.C."/>
            <person name="Singh A."/>
            <person name="Wilkins M.J."/>
            <person name="Karaoz U."/>
            <person name="Brodie E.L."/>
            <person name="Williams K.H."/>
            <person name="Hubbard S.S."/>
            <person name="Banfield J.F."/>
        </authorList>
    </citation>
    <scope>NUCLEOTIDE SEQUENCE [LARGE SCALE GENOMIC DNA]</scope>
</reference>
<dbReference type="Gene3D" id="1.10.3210.10">
    <property type="entry name" value="Hypothetical protein af1432"/>
    <property type="match status" value="1"/>
</dbReference>
<dbReference type="STRING" id="1798351.A2930_01195"/>
<protein>
    <recommendedName>
        <fullName evidence="1">HD/PDEase domain-containing protein</fullName>
    </recommendedName>
</protein>
<comment type="caution">
    <text evidence="2">The sequence shown here is derived from an EMBL/GenBank/DDBJ whole genome shotgun (WGS) entry which is preliminary data.</text>
</comment>
<organism evidence="2 3">
    <name type="scientific">Candidatus Giovannonibacteria bacterium RIFCSPLOWO2_01_FULL_45_34</name>
    <dbReference type="NCBI Taxonomy" id="1798351"/>
    <lineage>
        <taxon>Bacteria</taxon>
        <taxon>Candidatus Giovannoniibacteriota</taxon>
    </lineage>
</organism>
<dbReference type="EMBL" id="MFID01000016">
    <property type="protein sequence ID" value="OGF81165.1"/>
    <property type="molecule type" value="Genomic_DNA"/>
</dbReference>
<feature type="domain" description="HD/PDEase" evidence="1">
    <location>
        <begin position="60"/>
        <end position="185"/>
    </location>
</feature>
<evidence type="ECO:0000259" key="1">
    <source>
        <dbReference type="SMART" id="SM00471"/>
    </source>
</evidence>
<proteinExistence type="predicted"/>
<dbReference type="PANTHER" id="PTHR11373">
    <property type="entry name" value="DEOXYNUCLEOSIDE TRIPHOSPHATE TRIPHOSPHOHYDROLASE"/>
    <property type="match status" value="1"/>
</dbReference>
<gene>
    <name evidence="2" type="ORF">A2930_01195</name>
</gene>
<evidence type="ECO:0000313" key="3">
    <source>
        <dbReference type="Proteomes" id="UP000178114"/>
    </source>
</evidence>
<dbReference type="GO" id="GO:0006203">
    <property type="term" value="P:dGTP catabolic process"/>
    <property type="evidence" value="ECO:0007669"/>
    <property type="project" value="TreeGrafter"/>
</dbReference>
<name>A0A1F5WZT7_9BACT</name>
<dbReference type="GO" id="GO:0008832">
    <property type="term" value="F:dGTPase activity"/>
    <property type="evidence" value="ECO:0007669"/>
    <property type="project" value="TreeGrafter"/>
</dbReference>
<dbReference type="SMART" id="SM00471">
    <property type="entry name" value="HDc"/>
    <property type="match status" value="1"/>
</dbReference>
<sequence>MLNFLQKFLFERINMIYKDVLYGEWELPEFLKKISQTKEMARLRGITQSSIPNTMNPCGAIPSRFHHGLGVAYLATKVSEKNPQISDYAVLLRASALLHDAGNPPFSHLSEYFLKEMTGMDGESFLAEILDGGEVEKILANNGLTVSQVVKFVTGDDKPLSTVLNGSMDIDNLDNVARYAHCSGLRGVKYNGAKIASSFIFADGQWLLKNESRGEVKKWQDTRGRVYGEIYNKRYFSAAMMLHRAVELAFFAGDLTEDFFFLDDMTAVYCLAITCNPDTKSLVHRLKLWDWYDEVFSLETSEPSDEIRRYTENWKTRAPAADFLAETLGMKKGQVCFYAGKGKDKRTVDVPFISGKPAPDNPAEDKPIHRIKVYIAPECARLAGEVRKLMSQKIQTPVS</sequence>
<dbReference type="InterPro" id="IPR006674">
    <property type="entry name" value="HD_domain"/>
</dbReference>
<dbReference type="AlphaFoldDB" id="A0A1F5WZT7"/>
<dbReference type="InterPro" id="IPR050135">
    <property type="entry name" value="dGTPase-like"/>
</dbReference>
<dbReference type="Proteomes" id="UP000178114">
    <property type="component" value="Unassembled WGS sequence"/>
</dbReference>
<dbReference type="CDD" id="cd00077">
    <property type="entry name" value="HDc"/>
    <property type="match status" value="1"/>
</dbReference>
<dbReference type="InterPro" id="IPR003607">
    <property type="entry name" value="HD/PDEase_dom"/>
</dbReference>
<dbReference type="Pfam" id="PF01966">
    <property type="entry name" value="HD"/>
    <property type="match status" value="1"/>
</dbReference>
<dbReference type="SUPFAM" id="SSF109604">
    <property type="entry name" value="HD-domain/PDEase-like"/>
    <property type="match status" value="1"/>
</dbReference>
<accession>A0A1F5WZT7</accession>